<evidence type="ECO:0000259" key="4">
    <source>
        <dbReference type="PROSITE" id="PS01124"/>
    </source>
</evidence>
<evidence type="ECO:0000256" key="2">
    <source>
        <dbReference type="ARBA" id="ARBA00023125"/>
    </source>
</evidence>
<keyword evidence="3" id="KW-0804">Transcription</keyword>
<keyword evidence="6" id="KW-1185">Reference proteome</keyword>
<organism evidence="5 6">
    <name type="scientific">Sarcina ventriculi</name>
    <name type="common">Clostridium ventriculi</name>
    <dbReference type="NCBI Taxonomy" id="1267"/>
    <lineage>
        <taxon>Bacteria</taxon>
        <taxon>Bacillati</taxon>
        <taxon>Bacillota</taxon>
        <taxon>Clostridia</taxon>
        <taxon>Eubacteriales</taxon>
        <taxon>Clostridiaceae</taxon>
        <taxon>Sarcina</taxon>
    </lineage>
</organism>
<keyword evidence="1" id="KW-0805">Transcription regulation</keyword>
<dbReference type="PROSITE" id="PS00041">
    <property type="entry name" value="HTH_ARAC_FAMILY_1"/>
    <property type="match status" value="1"/>
</dbReference>
<protein>
    <submittedName>
        <fullName evidence="5">Melibiose operon regulatory protein</fullName>
    </submittedName>
</protein>
<proteinExistence type="predicted"/>
<feature type="domain" description="HTH araC/xylS-type" evidence="4">
    <location>
        <begin position="121"/>
        <end position="219"/>
    </location>
</feature>
<gene>
    <name evidence="5" type="primary">melR_5</name>
    <name evidence="5" type="ORF">ERS852473_02185</name>
</gene>
<keyword evidence="2" id="KW-0238">DNA-binding</keyword>
<dbReference type="Pfam" id="PF12833">
    <property type="entry name" value="HTH_18"/>
    <property type="match status" value="1"/>
</dbReference>
<dbReference type="InterPro" id="IPR018062">
    <property type="entry name" value="HTH_AraC-typ_CS"/>
</dbReference>
<dbReference type="SUPFAM" id="SSF46689">
    <property type="entry name" value="Homeodomain-like"/>
    <property type="match status" value="2"/>
</dbReference>
<dbReference type="Proteomes" id="UP000095488">
    <property type="component" value="Unassembled WGS sequence"/>
</dbReference>
<dbReference type="PRINTS" id="PR00032">
    <property type="entry name" value="HTHARAC"/>
</dbReference>
<dbReference type="SMART" id="SM00342">
    <property type="entry name" value="HTH_ARAC"/>
    <property type="match status" value="1"/>
</dbReference>
<evidence type="ECO:0000313" key="5">
    <source>
        <dbReference type="EMBL" id="CUO20149.1"/>
    </source>
</evidence>
<name>A0ABM9USC4_SARVE</name>
<accession>A0ABM9USC4</accession>
<evidence type="ECO:0000313" key="6">
    <source>
        <dbReference type="Proteomes" id="UP000095488"/>
    </source>
</evidence>
<evidence type="ECO:0000256" key="1">
    <source>
        <dbReference type="ARBA" id="ARBA00023015"/>
    </source>
</evidence>
<dbReference type="PROSITE" id="PS01124">
    <property type="entry name" value="HTH_ARAC_FAMILY_2"/>
    <property type="match status" value="1"/>
</dbReference>
<dbReference type="PANTHER" id="PTHR43280">
    <property type="entry name" value="ARAC-FAMILY TRANSCRIPTIONAL REGULATOR"/>
    <property type="match status" value="1"/>
</dbReference>
<reference evidence="5 6" key="1">
    <citation type="submission" date="2015-09" db="EMBL/GenBank/DDBJ databases">
        <authorList>
            <consortium name="Pathogen Informatics"/>
        </authorList>
    </citation>
    <scope>NUCLEOTIDE SEQUENCE [LARGE SCALE GENOMIC DNA]</scope>
    <source>
        <strain evidence="5 6">2789STDY5834858</strain>
    </source>
</reference>
<dbReference type="RefSeq" id="WP_055260170.1">
    <property type="nucleotide sequence ID" value="NZ_CABIXL010000009.1"/>
</dbReference>
<dbReference type="EMBL" id="CYZR01000009">
    <property type="protein sequence ID" value="CUO20149.1"/>
    <property type="molecule type" value="Genomic_DNA"/>
</dbReference>
<sequence>MGTFKSDYYIFNNDIDALIKNKEKNVILKVISDKHIEEIINNIDILDKKNDLIIWNAIYVKEIIKEGISKKYLHPIYNNFYNIIQNTDKLKDLQKLEINMAICYLDFLIKDVQVTENFILNKILQVIHVSIEDHIQAKDIAKAVNISEGYAFNLFKKYMGISLMEYVRKLKIERGKVLLLRTTKSILDISIILGFYDQSHFTKVFKKIVGITPTEYRNTHYF</sequence>
<dbReference type="InterPro" id="IPR020449">
    <property type="entry name" value="Tscrpt_reg_AraC-type_HTH"/>
</dbReference>
<comment type="caution">
    <text evidence="5">The sequence shown here is derived from an EMBL/GenBank/DDBJ whole genome shotgun (WGS) entry which is preliminary data.</text>
</comment>
<dbReference type="Gene3D" id="1.10.10.60">
    <property type="entry name" value="Homeodomain-like"/>
    <property type="match status" value="2"/>
</dbReference>
<evidence type="ECO:0000256" key="3">
    <source>
        <dbReference type="ARBA" id="ARBA00023163"/>
    </source>
</evidence>
<dbReference type="InterPro" id="IPR018060">
    <property type="entry name" value="HTH_AraC"/>
</dbReference>
<dbReference type="PANTHER" id="PTHR43280:SF26">
    <property type="entry name" value="ARAC-FAMILY TRANSCRIPTIONAL REGULATOR"/>
    <property type="match status" value="1"/>
</dbReference>
<dbReference type="InterPro" id="IPR009057">
    <property type="entry name" value="Homeodomain-like_sf"/>
</dbReference>